<dbReference type="Proteomes" id="UP000054359">
    <property type="component" value="Unassembled WGS sequence"/>
</dbReference>
<evidence type="ECO:0000313" key="2">
    <source>
        <dbReference type="EMBL" id="KFM60171.1"/>
    </source>
</evidence>
<gene>
    <name evidence="2" type="ORF">X975_24542</name>
</gene>
<feature type="non-terminal residue" evidence="2">
    <location>
        <position position="42"/>
    </location>
</feature>
<keyword evidence="1" id="KW-0472">Membrane</keyword>
<evidence type="ECO:0000313" key="3">
    <source>
        <dbReference type="Proteomes" id="UP000054359"/>
    </source>
</evidence>
<keyword evidence="1" id="KW-0812">Transmembrane</keyword>
<keyword evidence="3" id="KW-1185">Reference proteome</keyword>
<evidence type="ECO:0000256" key="1">
    <source>
        <dbReference type="SAM" id="Phobius"/>
    </source>
</evidence>
<proteinExistence type="predicted"/>
<dbReference type="PROSITE" id="PS51257">
    <property type="entry name" value="PROKAR_LIPOPROTEIN"/>
    <property type="match status" value="1"/>
</dbReference>
<accession>A0A087T4Y2</accession>
<protein>
    <submittedName>
        <fullName evidence="2">Uncharacterized protein</fullName>
    </submittedName>
</protein>
<sequence length="42" mass="4734">MKSSDYCTFGSGIFSGYACWLHGVFPCVTYCIVFMSYFSISQ</sequence>
<reference evidence="2 3" key="1">
    <citation type="submission" date="2013-11" db="EMBL/GenBank/DDBJ databases">
        <title>Genome sequencing of Stegodyphus mimosarum.</title>
        <authorList>
            <person name="Bechsgaard J."/>
        </authorList>
    </citation>
    <scope>NUCLEOTIDE SEQUENCE [LARGE SCALE GENOMIC DNA]</scope>
</reference>
<feature type="transmembrane region" description="Helical" evidence="1">
    <location>
        <begin position="20"/>
        <end position="40"/>
    </location>
</feature>
<name>A0A087T4Y2_STEMI</name>
<organism evidence="2 3">
    <name type="scientific">Stegodyphus mimosarum</name>
    <name type="common">African social velvet spider</name>
    <dbReference type="NCBI Taxonomy" id="407821"/>
    <lineage>
        <taxon>Eukaryota</taxon>
        <taxon>Metazoa</taxon>
        <taxon>Ecdysozoa</taxon>
        <taxon>Arthropoda</taxon>
        <taxon>Chelicerata</taxon>
        <taxon>Arachnida</taxon>
        <taxon>Araneae</taxon>
        <taxon>Araneomorphae</taxon>
        <taxon>Entelegynae</taxon>
        <taxon>Eresoidea</taxon>
        <taxon>Eresidae</taxon>
        <taxon>Stegodyphus</taxon>
    </lineage>
</organism>
<dbReference type="EMBL" id="KK113427">
    <property type="protein sequence ID" value="KFM60171.1"/>
    <property type="molecule type" value="Genomic_DNA"/>
</dbReference>
<dbReference type="AlphaFoldDB" id="A0A087T4Y2"/>
<keyword evidence="1" id="KW-1133">Transmembrane helix</keyword>